<feature type="domain" description="Transketolase N-terminal" evidence="4">
    <location>
        <begin position="8"/>
        <end position="158"/>
    </location>
</feature>
<reference evidence="8" key="1">
    <citation type="submission" date="2020-05" db="EMBL/GenBank/DDBJ databases">
        <authorList>
            <person name="Chiriac C."/>
            <person name="Salcher M."/>
            <person name="Ghai R."/>
            <person name="Kavagutti S V."/>
        </authorList>
    </citation>
    <scope>NUCLEOTIDE SEQUENCE</scope>
</reference>
<dbReference type="EMBL" id="CAEZZH010000009">
    <property type="protein sequence ID" value="CAB4757356.1"/>
    <property type="molecule type" value="Genomic_DNA"/>
</dbReference>
<evidence type="ECO:0000313" key="8">
    <source>
        <dbReference type="EMBL" id="CAB5073457.1"/>
    </source>
</evidence>
<accession>A0A6J7VBT2</accession>
<evidence type="ECO:0000313" key="6">
    <source>
        <dbReference type="EMBL" id="CAB4989007.1"/>
    </source>
</evidence>
<protein>
    <submittedName>
        <fullName evidence="8">Unannotated protein</fullName>
    </submittedName>
</protein>
<evidence type="ECO:0000256" key="1">
    <source>
        <dbReference type="ARBA" id="ARBA00001964"/>
    </source>
</evidence>
<dbReference type="AlphaFoldDB" id="A0A6J7VBT2"/>
<evidence type="ECO:0000256" key="2">
    <source>
        <dbReference type="ARBA" id="ARBA00007131"/>
    </source>
</evidence>
<dbReference type="EMBL" id="CAFBQY010000008">
    <property type="protein sequence ID" value="CAB5073457.1"/>
    <property type="molecule type" value="Genomic_DNA"/>
</dbReference>
<comment type="cofactor">
    <cofactor evidence="1">
        <name>thiamine diphosphate</name>
        <dbReference type="ChEBI" id="CHEBI:58937"/>
    </cofactor>
</comment>
<dbReference type="SUPFAM" id="SSF52518">
    <property type="entry name" value="Thiamin diphosphate-binding fold (THDP-binding)"/>
    <property type="match status" value="1"/>
</dbReference>
<organism evidence="8">
    <name type="scientific">freshwater metagenome</name>
    <dbReference type="NCBI Taxonomy" id="449393"/>
    <lineage>
        <taxon>unclassified sequences</taxon>
        <taxon>metagenomes</taxon>
        <taxon>ecological metagenomes</taxon>
    </lineage>
</organism>
<dbReference type="EMBL" id="CAFBPO010000008">
    <property type="protein sequence ID" value="CAB5021244.1"/>
    <property type="molecule type" value="Genomic_DNA"/>
</dbReference>
<proteinExistence type="inferred from homology"/>
<dbReference type="Gene3D" id="3.40.50.970">
    <property type="match status" value="1"/>
</dbReference>
<dbReference type="EMBL" id="CAFBOO010000008">
    <property type="protein sequence ID" value="CAB4989007.1"/>
    <property type="molecule type" value="Genomic_DNA"/>
</dbReference>
<dbReference type="PANTHER" id="PTHR47514:SF1">
    <property type="entry name" value="TRANSKETOLASE N-TERMINAL SECTION-RELATED"/>
    <property type="match status" value="1"/>
</dbReference>
<evidence type="ECO:0000313" key="5">
    <source>
        <dbReference type="EMBL" id="CAB4757356.1"/>
    </source>
</evidence>
<sequence>MTISLEFLRLRLLEQCHKYGKHHLGSAFSTLPILKEIFDEMKVSDKVVLSNGHAAAALYVTLEAFRGHDSSVMFETMGDHPKRNPNLNVDCSTGSLGMGITVATGMALASPKKTIYCVVSDGECAEGSVWEAIRFANWHGLSNLKVYFNINNFIAYDEINGERLSKELLAVYPAANIRFPTLFPFDEFSLKAHYMKMTDGQYETMRKKICDSNS</sequence>
<dbReference type="InterPro" id="IPR029061">
    <property type="entry name" value="THDP-binding"/>
</dbReference>
<evidence type="ECO:0000259" key="4">
    <source>
        <dbReference type="Pfam" id="PF00456"/>
    </source>
</evidence>
<gene>
    <name evidence="5" type="ORF">UFOPK2850_00865</name>
    <name evidence="6" type="ORF">UFOPK3982_01022</name>
    <name evidence="7" type="ORF">UFOPK4120_00865</name>
    <name evidence="8" type="ORF">UFOPK4404_00870</name>
</gene>
<dbReference type="Pfam" id="PF00456">
    <property type="entry name" value="Transketolase_N"/>
    <property type="match status" value="1"/>
</dbReference>
<dbReference type="PANTHER" id="PTHR47514">
    <property type="entry name" value="TRANSKETOLASE N-TERMINAL SECTION-RELATED"/>
    <property type="match status" value="1"/>
</dbReference>
<evidence type="ECO:0000313" key="7">
    <source>
        <dbReference type="EMBL" id="CAB5021244.1"/>
    </source>
</evidence>
<evidence type="ECO:0000256" key="3">
    <source>
        <dbReference type="ARBA" id="ARBA00023052"/>
    </source>
</evidence>
<name>A0A6J7VBT2_9ZZZZ</name>
<keyword evidence="3" id="KW-0786">Thiamine pyrophosphate</keyword>
<dbReference type="InterPro" id="IPR005474">
    <property type="entry name" value="Transketolase_N"/>
</dbReference>
<comment type="similarity">
    <text evidence="2">Belongs to the transketolase family.</text>
</comment>